<protein>
    <submittedName>
        <fullName evidence="2">Uncharacterized protein</fullName>
    </submittedName>
</protein>
<dbReference type="AlphaFoldDB" id="A0A934WI98"/>
<dbReference type="EMBL" id="NHSD01000135">
    <property type="protein sequence ID" value="MBK5926537.1"/>
    <property type="molecule type" value="Genomic_DNA"/>
</dbReference>
<accession>A0A934WI98</accession>
<feature type="non-terminal residue" evidence="2">
    <location>
        <position position="62"/>
    </location>
</feature>
<keyword evidence="1" id="KW-0812">Transmembrane</keyword>
<evidence type="ECO:0000256" key="1">
    <source>
        <dbReference type="SAM" id="Phobius"/>
    </source>
</evidence>
<evidence type="ECO:0000313" key="2">
    <source>
        <dbReference type="EMBL" id="MBK5926537.1"/>
    </source>
</evidence>
<feature type="transmembrane region" description="Helical" evidence="1">
    <location>
        <begin position="43"/>
        <end position="61"/>
    </location>
</feature>
<gene>
    <name evidence="2" type="ORF">CCR87_04065</name>
</gene>
<reference evidence="2" key="1">
    <citation type="submission" date="2017-05" db="EMBL/GenBank/DDBJ databases">
        <authorList>
            <person name="Imhoff J.F."/>
            <person name="Rahn T."/>
            <person name="Kuenzel S."/>
            <person name="Neulinger S.C."/>
        </authorList>
    </citation>
    <scope>NUCLEOTIDE SEQUENCE</scope>
    <source>
        <strain evidence="2">LMG 28126</strain>
    </source>
</reference>
<reference evidence="2" key="2">
    <citation type="journal article" date="2020" name="Microorganisms">
        <title>Osmotic Adaptation and Compatible Solute Biosynthesis of Phototrophic Bacteria as Revealed from Genome Analyses.</title>
        <authorList>
            <person name="Imhoff J.F."/>
            <person name="Rahn T."/>
            <person name="Kunzel S."/>
            <person name="Keller A."/>
            <person name="Neulinger S.C."/>
        </authorList>
    </citation>
    <scope>NUCLEOTIDE SEQUENCE</scope>
    <source>
        <strain evidence="2">LMG 28126</strain>
    </source>
</reference>
<sequence length="62" mass="6663">MLYAVPARGPVAFFLRLFAWGTVTVAFAFLVENWLVHWRGLPGAGSVLATGEGVLAALVYVL</sequence>
<name>A0A934WI98_9RHOB</name>
<dbReference type="Proteomes" id="UP000706333">
    <property type="component" value="Unassembled WGS sequence"/>
</dbReference>
<keyword evidence="1" id="KW-1133">Transmembrane helix</keyword>
<evidence type="ECO:0000313" key="3">
    <source>
        <dbReference type="Proteomes" id="UP000706333"/>
    </source>
</evidence>
<keyword evidence="1" id="KW-0472">Membrane</keyword>
<organism evidence="2 3">
    <name type="scientific">Rhodobaculum claviforme</name>
    <dbReference type="NCBI Taxonomy" id="1549854"/>
    <lineage>
        <taxon>Bacteria</taxon>
        <taxon>Pseudomonadati</taxon>
        <taxon>Pseudomonadota</taxon>
        <taxon>Alphaproteobacteria</taxon>
        <taxon>Rhodobacterales</taxon>
        <taxon>Paracoccaceae</taxon>
        <taxon>Rhodobaculum</taxon>
    </lineage>
</organism>
<keyword evidence="3" id="KW-1185">Reference proteome</keyword>
<proteinExistence type="predicted"/>
<comment type="caution">
    <text evidence="2">The sequence shown here is derived from an EMBL/GenBank/DDBJ whole genome shotgun (WGS) entry which is preliminary data.</text>
</comment>
<feature type="transmembrane region" description="Helical" evidence="1">
    <location>
        <begin position="12"/>
        <end position="31"/>
    </location>
</feature>